<evidence type="ECO:0000256" key="2">
    <source>
        <dbReference type="ARBA" id="ARBA00022801"/>
    </source>
</evidence>
<accession>G0WEQ1</accession>
<feature type="signal peptide" evidence="6">
    <location>
        <begin position="1"/>
        <end position="22"/>
    </location>
</feature>
<dbReference type="GO" id="GO:0071555">
    <property type="term" value="P:cell wall organization"/>
    <property type="evidence" value="ECO:0007669"/>
    <property type="project" value="UniProtKB-KW"/>
</dbReference>
<feature type="domain" description="Glycoside hydrolase family 5" evidence="7">
    <location>
        <begin position="106"/>
        <end position="382"/>
    </location>
</feature>
<feature type="chain" id="PRO_5003411208" description="Glycoside hydrolase family 5 domain-containing protein" evidence="6">
    <location>
        <begin position="23"/>
        <end position="564"/>
    </location>
</feature>
<dbReference type="PROSITE" id="PS00659">
    <property type="entry name" value="GLYCOSYL_HYDROL_F5"/>
    <property type="match status" value="1"/>
</dbReference>
<dbReference type="STRING" id="1071378.G0WEQ1"/>
<dbReference type="PANTHER" id="PTHR31297:SF9">
    <property type="entry name" value="GLUCAN 1,3-BETA-GLUCOSIDASE 2"/>
    <property type="match status" value="1"/>
</dbReference>
<gene>
    <name evidence="8" type="primary">NDAI0H00880</name>
    <name evidence="8" type="ordered locus">NDAI_0H00880</name>
</gene>
<dbReference type="GO" id="GO:0009251">
    <property type="term" value="P:glucan catabolic process"/>
    <property type="evidence" value="ECO:0007669"/>
    <property type="project" value="TreeGrafter"/>
</dbReference>
<dbReference type="GO" id="GO:0009277">
    <property type="term" value="C:fungal-type cell wall"/>
    <property type="evidence" value="ECO:0007669"/>
    <property type="project" value="EnsemblFungi"/>
</dbReference>
<dbReference type="GeneID" id="11495793"/>
<dbReference type="GO" id="GO:0005576">
    <property type="term" value="C:extracellular region"/>
    <property type="evidence" value="ECO:0007669"/>
    <property type="project" value="TreeGrafter"/>
</dbReference>
<evidence type="ECO:0000256" key="4">
    <source>
        <dbReference type="ARBA" id="ARBA00023316"/>
    </source>
</evidence>
<keyword evidence="2 5" id="KW-0378">Hydrolase</keyword>
<dbReference type="eggNOG" id="ENOG502QW42">
    <property type="taxonomic scope" value="Eukaryota"/>
</dbReference>
<dbReference type="Proteomes" id="UP000000689">
    <property type="component" value="Chromosome 8"/>
</dbReference>
<proteinExistence type="inferred from homology"/>
<evidence type="ECO:0000259" key="7">
    <source>
        <dbReference type="Pfam" id="PF00150"/>
    </source>
</evidence>
<dbReference type="InterPro" id="IPR001547">
    <property type="entry name" value="Glyco_hydro_5"/>
</dbReference>
<evidence type="ECO:0000256" key="6">
    <source>
        <dbReference type="SAM" id="SignalP"/>
    </source>
</evidence>
<dbReference type="RefSeq" id="XP_003671505.1">
    <property type="nucleotide sequence ID" value="XM_003671457.1"/>
</dbReference>
<dbReference type="Gene3D" id="3.20.20.80">
    <property type="entry name" value="Glycosidases"/>
    <property type="match status" value="1"/>
</dbReference>
<dbReference type="OMA" id="KSINYEH"/>
<evidence type="ECO:0000313" key="8">
    <source>
        <dbReference type="EMBL" id="CCD26262.1"/>
    </source>
</evidence>
<evidence type="ECO:0000256" key="3">
    <source>
        <dbReference type="ARBA" id="ARBA00023295"/>
    </source>
</evidence>
<evidence type="ECO:0000313" key="9">
    <source>
        <dbReference type="Proteomes" id="UP000000689"/>
    </source>
</evidence>
<dbReference type="EMBL" id="HE580274">
    <property type="protein sequence ID" value="CCD26262.1"/>
    <property type="molecule type" value="Genomic_DNA"/>
</dbReference>
<dbReference type="Pfam" id="PF00150">
    <property type="entry name" value="Cellulase"/>
    <property type="match status" value="1"/>
</dbReference>
<dbReference type="GO" id="GO:0004338">
    <property type="term" value="F:glucan exo-1,3-beta-glucosidase activity"/>
    <property type="evidence" value="ECO:0007669"/>
    <property type="project" value="EnsemblFungi"/>
</dbReference>
<keyword evidence="4" id="KW-0961">Cell wall biogenesis/degradation</keyword>
<keyword evidence="3 5" id="KW-0326">Glycosidase</keyword>
<dbReference type="OrthoDB" id="62120at2759"/>
<organism evidence="8 9">
    <name type="scientific">Naumovozyma dairenensis (strain ATCC 10597 / BCRC 20456 / CBS 421 / NBRC 0211 / NRRL Y-12639)</name>
    <name type="common">Saccharomyces dairenensis</name>
    <dbReference type="NCBI Taxonomy" id="1071378"/>
    <lineage>
        <taxon>Eukaryota</taxon>
        <taxon>Fungi</taxon>
        <taxon>Dikarya</taxon>
        <taxon>Ascomycota</taxon>
        <taxon>Saccharomycotina</taxon>
        <taxon>Saccharomycetes</taxon>
        <taxon>Saccharomycetales</taxon>
        <taxon>Saccharomycetaceae</taxon>
        <taxon>Naumovozyma</taxon>
    </lineage>
</organism>
<dbReference type="SUPFAM" id="SSF51445">
    <property type="entry name" value="(Trans)glycosidases"/>
    <property type="match status" value="1"/>
</dbReference>
<evidence type="ECO:0000256" key="1">
    <source>
        <dbReference type="ARBA" id="ARBA00005641"/>
    </source>
</evidence>
<keyword evidence="9" id="KW-1185">Reference proteome</keyword>
<dbReference type="InterPro" id="IPR018087">
    <property type="entry name" value="Glyco_hydro_5_CS"/>
</dbReference>
<name>G0WEQ1_NAUDC</name>
<dbReference type="InterPro" id="IPR050386">
    <property type="entry name" value="Glycosyl_hydrolase_5"/>
</dbReference>
<sequence>MFGIILHFLQIIPLLVTSNVLGKKLSIPELNDLKYKLYEDFDSISNRNSKYVNSTEEWNDIGAIKGITIGGWLVTEPYITPTLFKNATDLAPSSNITIVDEWTLCQVLGYNTSKSLLGNHFETWITEDDFKQISDEGFNLVRIPIGYWAWKVNHTTDLYLKNSTYVDPYVGEGLQLKYLDKALNWADKYGLKVWIDLHGAPGSQNGFDNSGERILYGDIGWLNNIATKTLTLSIWAELFKDYLNRSPVIGFEIMNEPLSSKIDINDITQAYYEAFDSFKVQERNQNSTANTTFVIHDAFEPINYWNLQFNPQYANVSNQFFNLTNITYSSSQIMVDHHHYEVFTDSQLAETQYERLLNIINYGNSINEELSYHGAIIGEWSGAITDCATWLNGVDIGARYDGSYYNTTYFTSTSPPIGNCTSQNDISTWTEDYRIKVRQFIEAQLATYSTKTSGWIFWNWKTENAPEWDYLKLKSADLFPTPFDNFTYFQNNGSIDTIVSVSLSKEAYSSTHYKSTATKGGASNFGVSSKRFLKKDGIDRPFDTLLKNALFLLIGSILSICFFL</sequence>
<dbReference type="AlphaFoldDB" id="G0WEQ1"/>
<dbReference type="PANTHER" id="PTHR31297">
    <property type="entry name" value="GLUCAN ENDO-1,6-BETA-GLUCOSIDASE B"/>
    <property type="match status" value="1"/>
</dbReference>
<dbReference type="HOGENOM" id="CLU_004624_0_0_1"/>
<keyword evidence="6" id="KW-0732">Signal</keyword>
<comment type="similarity">
    <text evidence="1 5">Belongs to the glycosyl hydrolase 5 (cellulase A) family.</text>
</comment>
<dbReference type="InterPro" id="IPR017853">
    <property type="entry name" value="GH"/>
</dbReference>
<reference evidence="8 9" key="1">
    <citation type="journal article" date="2011" name="Proc. Natl. Acad. Sci. U.S.A.">
        <title>Evolutionary erosion of yeast sex chromosomes by mating-type switching accidents.</title>
        <authorList>
            <person name="Gordon J.L."/>
            <person name="Armisen D."/>
            <person name="Proux-Wera E."/>
            <person name="Oheigeartaigh S.S."/>
            <person name="Byrne K.P."/>
            <person name="Wolfe K.H."/>
        </authorList>
    </citation>
    <scope>NUCLEOTIDE SEQUENCE [LARGE SCALE GENOMIC DNA]</scope>
    <source>
        <strain evidence="9">ATCC 10597 / BCRC 20456 / CBS 421 / NBRC 0211 / NRRL Y-12639</strain>
    </source>
</reference>
<dbReference type="GO" id="GO:0009986">
    <property type="term" value="C:cell surface"/>
    <property type="evidence" value="ECO:0007669"/>
    <property type="project" value="TreeGrafter"/>
</dbReference>
<evidence type="ECO:0000256" key="5">
    <source>
        <dbReference type="RuleBase" id="RU361153"/>
    </source>
</evidence>
<protein>
    <recommendedName>
        <fullName evidence="7">Glycoside hydrolase family 5 domain-containing protein</fullName>
    </recommendedName>
</protein>
<dbReference type="KEGG" id="ndi:NDAI_0H00880"/>